<sequence>MSKILARVNAMRIAQRTPDTSGYFRLIDDFIAGRMTAPEFQKSFLIALKFENRGLDDRLFDVLQRLFEDTDDYVAYPELRTDPEDLDDEQLRECAIRARRELRDLGYE</sequence>
<accession>A0A2A7MXE4</accession>
<name>A0A2A7MXE4_MYCAG</name>
<reference evidence="2 5" key="2">
    <citation type="journal article" date="2019" name="Emerg. Microbes Infect.">
        <title>Comprehensive subspecies identification of 175 nontuberculous mycobacteria species based on 7547 genomic profiles.</title>
        <authorList>
            <person name="Matsumoto Y."/>
            <person name="Kinjo T."/>
            <person name="Motooka D."/>
            <person name="Nabeya D."/>
            <person name="Jung N."/>
            <person name="Uechi K."/>
            <person name="Horii T."/>
            <person name="Iida T."/>
            <person name="Fujita J."/>
            <person name="Nakamura S."/>
        </authorList>
    </citation>
    <scope>NUCLEOTIDE SEQUENCE [LARGE SCALE GENOMIC DNA]</scope>
    <source>
        <strain evidence="2 5">JCM 6377</strain>
    </source>
</reference>
<organism evidence="3 4">
    <name type="scientific">Mycolicibacterium agri</name>
    <name type="common">Mycobacterium agri</name>
    <dbReference type="NCBI Taxonomy" id="36811"/>
    <lineage>
        <taxon>Bacteria</taxon>
        <taxon>Bacillati</taxon>
        <taxon>Actinomycetota</taxon>
        <taxon>Actinomycetes</taxon>
        <taxon>Mycobacteriales</taxon>
        <taxon>Mycobacteriaceae</taxon>
        <taxon>Mycolicibacterium</taxon>
    </lineage>
</organism>
<evidence type="ECO:0000313" key="3">
    <source>
        <dbReference type="EMBL" id="PEG36354.1"/>
    </source>
</evidence>
<protein>
    <recommendedName>
        <fullName evidence="1">Colicin D immunity protein domain-containing protein</fullName>
    </recommendedName>
</protein>
<dbReference type="Gene3D" id="1.20.120.650">
    <property type="entry name" value="Colicin D"/>
    <property type="match status" value="1"/>
</dbReference>
<reference evidence="2" key="3">
    <citation type="submission" date="2020-02" db="EMBL/GenBank/DDBJ databases">
        <authorList>
            <person name="Matsumoto Y."/>
            <person name="Motooka D."/>
            <person name="Nakamura S."/>
        </authorList>
    </citation>
    <scope>NUCLEOTIDE SEQUENCE</scope>
    <source>
        <strain evidence="2">JCM 6377</strain>
    </source>
</reference>
<evidence type="ECO:0000313" key="2">
    <source>
        <dbReference type="EMBL" id="GFG49614.1"/>
    </source>
</evidence>
<dbReference type="Pfam" id="PF09204">
    <property type="entry name" value="Colicin_immun"/>
    <property type="match status" value="1"/>
</dbReference>
<evidence type="ECO:0000313" key="5">
    <source>
        <dbReference type="Proteomes" id="UP000465302"/>
    </source>
</evidence>
<keyword evidence="4" id="KW-1185">Reference proteome</keyword>
<evidence type="ECO:0000259" key="1">
    <source>
        <dbReference type="Pfam" id="PF09204"/>
    </source>
</evidence>
<gene>
    <name evidence="3" type="ORF">CQY20_19155</name>
    <name evidence="2" type="ORF">MAGR_10550</name>
</gene>
<dbReference type="EMBL" id="BLKS01000001">
    <property type="protein sequence ID" value="GFG49614.1"/>
    <property type="molecule type" value="Genomic_DNA"/>
</dbReference>
<dbReference type="Proteomes" id="UP000465302">
    <property type="component" value="Unassembled WGS sequence"/>
</dbReference>
<dbReference type="GO" id="GO:0030153">
    <property type="term" value="P:bacteriocin immunity"/>
    <property type="evidence" value="ECO:0007669"/>
    <property type="project" value="InterPro"/>
</dbReference>
<dbReference type="InterPro" id="IPR036471">
    <property type="entry name" value="Colicin_D_sf"/>
</dbReference>
<dbReference type="InterPro" id="IPR015287">
    <property type="entry name" value="Colicin_D_immunity_dom"/>
</dbReference>
<comment type="caution">
    <text evidence="3">The sequence shown here is derived from an EMBL/GenBank/DDBJ whole genome shotgun (WGS) entry which is preliminary data.</text>
</comment>
<proteinExistence type="predicted"/>
<dbReference type="AlphaFoldDB" id="A0A2A7MXE4"/>
<dbReference type="EMBL" id="PDCP01000035">
    <property type="protein sequence ID" value="PEG36354.1"/>
    <property type="molecule type" value="Genomic_DNA"/>
</dbReference>
<feature type="domain" description="Colicin D immunity protein" evidence="1">
    <location>
        <begin position="23"/>
        <end position="96"/>
    </location>
</feature>
<reference evidence="3 4" key="1">
    <citation type="submission" date="2017-10" db="EMBL/GenBank/DDBJ databases">
        <title>The new phylogeny of genus Mycobacterium.</title>
        <authorList>
            <person name="Tortoli E."/>
            <person name="Trovato A."/>
            <person name="Cirillo D.M."/>
        </authorList>
    </citation>
    <scope>NUCLEOTIDE SEQUENCE [LARGE SCALE GENOMIC DNA]</scope>
    <source>
        <strain evidence="3 4">CCUG37673</strain>
    </source>
</reference>
<dbReference type="Proteomes" id="UP000220914">
    <property type="component" value="Unassembled WGS sequence"/>
</dbReference>
<evidence type="ECO:0000313" key="4">
    <source>
        <dbReference type="Proteomes" id="UP000220914"/>
    </source>
</evidence>
<dbReference type="GO" id="GO:0015643">
    <property type="term" value="F:toxic substance binding"/>
    <property type="evidence" value="ECO:0007669"/>
    <property type="project" value="InterPro"/>
</dbReference>